<feature type="domain" description="Thioredoxin" evidence="8">
    <location>
        <begin position="1"/>
        <end position="108"/>
    </location>
</feature>
<evidence type="ECO:0000256" key="3">
    <source>
        <dbReference type="ARBA" id="ARBA00022982"/>
    </source>
</evidence>
<dbReference type="Gene3D" id="3.40.30.10">
    <property type="entry name" value="Glutaredoxin"/>
    <property type="match status" value="1"/>
</dbReference>
<keyword evidence="3" id="KW-0249">Electron transport</keyword>
<dbReference type="PROSITE" id="PS00194">
    <property type="entry name" value="THIOREDOXIN_1"/>
    <property type="match status" value="1"/>
</dbReference>
<evidence type="ECO:0000256" key="4">
    <source>
        <dbReference type="ARBA" id="ARBA00023157"/>
    </source>
</evidence>
<reference evidence="9 10" key="1">
    <citation type="submission" date="2023-11" db="EMBL/GenBank/DDBJ databases">
        <authorList>
            <person name="Xu M."/>
            <person name="Jiang T."/>
        </authorList>
    </citation>
    <scope>NUCLEOTIDE SEQUENCE [LARGE SCALE GENOMIC DNA]</scope>
    <source>
        <strain evidence="9 10">SD</strain>
    </source>
</reference>
<dbReference type="PRINTS" id="PR00421">
    <property type="entry name" value="THIOREDOXIN"/>
</dbReference>
<dbReference type="Pfam" id="PF00085">
    <property type="entry name" value="Thioredoxin"/>
    <property type="match status" value="1"/>
</dbReference>
<evidence type="ECO:0000259" key="8">
    <source>
        <dbReference type="PROSITE" id="PS51352"/>
    </source>
</evidence>
<dbReference type="Proteomes" id="UP001277761">
    <property type="component" value="Unassembled WGS sequence"/>
</dbReference>
<keyword evidence="2" id="KW-0813">Transport</keyword>
<proteinExistence type="inferred from homology"/>
<evidence type="ECO:0000256" key="7">
    <source>
        <dbReference type="PIRNR" id="PIRNR000077"/>
    </source>
</evidence>
<accession>A0ABU4VLI5</accession>
<dbReference type="InterPro" id="IPR013766">
    <property type="entry name" value="Thioredoxin_domain"/>
</dbReference>
<evidence type="ECO:0000256" key="5">
    <source>
        <dbReference type="ARBA" id="ARBA00023284"/>
    </source>
</evidence>
<dbReference type="NCBIfam" id="TIGR01068">
    <property type="entry name" value="thioredoxin"/>
    <property type="match status" value="1"/>
</dbReference>
<evidence type="ECO:0000256" key="1">
    <source>
        <dbReference type="ARBA" id="ARBA00008987"/>
    </source>
</evidence>
<dbReference type="PROSITE" id="PS51352">
    <property type="entry name" value="THIOREDOXIN_2"/>
    <property type="match status" value="1"/>
</dbReference>
<sequence length="108" mass="11689">MAGSVPEVTDSNFQAEVIESDEATLVDFWAPWCGPCRAVSPVLEEIDGERSDVRVVKLNTDDNQQTAAKYGIMSIPTMIVFKNGAPVGQIVGAMPKPRLNAEIDRILG</sequence>
<dbReference type="PANTHER" id="PTHR45663:SF11">
    <property type="entry name" value="GEO12009P1"/>
    <property type="match status" value="1"/>
</dbReference>
<comment type="similarity">
    <text evidence="1 7">Belongs to the thioredoxin family.</text>
</comment>
<dbReference type="RefSeq" id="WP_319954865.1">
    <property type="nucleotide sequence ID" value="NZ_JAXAVX010000007.1"/>
</dbReference>
<evidence type="ECO:0000256" key="6">
    <source>
        <dbReference type="NCBIfam" id="TIGR01068"/>
    </source>
</evidence>
<evidence type="ECO:0000256" key="2">
    <source>
        <dbReference type="ARBA" id="ARBA00022448"/>
    </source>
</evidence>
<keyword evidence="5" id="KW-0676">Redox-active center</keyword>
<dbReference type="PANTHER" id="PTHR45663">
    <property type="entry name" value="GEO12009P1"/>
    <property type="match status" value="1"/>
</dbReference>
<name>A0ABU4VLI5_9ACTN</name>
<evidence type="ECO:0000313" key="10">
    <source>
        <dbReference type="Proteomes" id="UP001277761"/>
    </source>
</evidence>
<dbReference type="InterPro" id="IPR036249">
    <property type="entry name" value="Thioredoxin-like_sf"/>
</dbReference>
<dbReference type="SUPFAM" id="SSF52833">
    <property type="entry name" value="Thioredoxin-like"/>
    <property type="match status" value="1"/>
</dbReference>
<gene>
    <name evidence="9" type="primary">trxA</name>
    <name evidence="9" type="ORF">SK069_13970</name>
</gene>
<dbReference type="EMBL" id="JAXAVX010000007">
    <property type="protein sequence ID" value="MDX8152709.1"/>
    <property type="molecule type" value="Genomic_DNA"/>
</dbReference>
<dbReference type="PIRSF" id="PIRSF000077">
    <property type="entry name" value="Thioredoxin"/>
    <property type="match status" value="1"/>
</dbReference>
<organism evidence="9 10">
    <name type="scientific">Patulibacter brassicae</name>
    <dbReference type="NCBI Taxonomy" id="1705717"/>
    <lineage>
        <taxon>Bacteria</taxon>
        <taxon>Bacillati</taxon>
        <taxon>Actinomycetota</taxon>
        <taxon>Thermoleophilia</taxon>
        <taxon>Solirubrobacterales</taxon>
        <taxon>Patulibacteraceae</taxon>
        <taxon>Patulibacter</taxon>
    </lineage>
</organism>
<keyword evidence="10" id="KW-1185">Reference proteome</keyword>
<keyword evidence="4" id="KW-1015">Disulfide bond</keyword>
<dbReference type="InterPro" id="IPR005746">
    <property type="entry name" value="Thioredoxin"/>
</dbReference>
<evidence type="ECO:0000313" key="9">
    <source>
        <dbReference type="EMBL" id="MDX8152709.1"/>
    </source>
</evidence>
<comment type="caution">
    <text evidence="9">The sequence shown here is derived from an EMBL/GenBank/DDBJ whole genome shotgun (WGS) entry which is preliminary data.</text>
</comment>
<dbReference type="InterPro" id="IPR017937">
    <property type="entry name" value="Thioredoxin_CS"/>
</dbReference>
<dbReference type="CDD" id="cd02947">
    <property type="entry name" value="TRX_family"/>
    <property type="match status" value="1"/>
</dbReference>
<protein>
    <recommendedName>
        <fullName evidence="6 7">Thioredoxin</fullName>
    </recommendedName>
</protein>